<dbReference type="EMBL" id="HADW01016710">
    <property type="protein sequence ID" value="SBP18110.1"/>
    <property type="molecule type" value="Transcribed_RNA"/>
</dbReference>
<evidence type="ECO:0000256" key="2">
    <source>
        <dbReference type="ARBA" id="ARBA00023172"/>
    </source>
</evidence>
<keyword evidence="1" id="KW-0238">DNA-binding</keyword>
<feature type="compositionally biased region" description="Polar residues" evidence="3">
    <location>
        <begin position="71"/>
        <end position="83"/>
    </location>
</feature>
<organism evidence="4">
    <name type="scientific">Iconisemion striatum</name>
    <dbReference type="NCBI Taxonomy" id="60296"/>
    <lineage>
        <taxon>Eukaryota</taxon>
        <taxon>Metazoa</taxon>
        <taxon>Chordata</taxon>
        <taxon>Craniata</taxon>
        <taxon>Vertebrata</taxon>
        <taxon>Euteleostomi</taxon>
        <taxon>Actinopterygii</taxon>
        <taxon>Neopterygii</taxon>
        <taxon>Teleostei</taxon>
        <taxon>Neoteleostei</taxon>
        <taxon>Acanthomorphata</taxon>
        <taxon>Ovalentaria</taxon>
        <taxon>Atherinomorphae</taxon>
        <taxon>Cyprinodontiformes</taxon>
        <taxon>Nothobranchiidae</taxon>
        <taxon>Iconisemion</taxon>
    </lineage>
</organism>
<dbReference type="AlphaFoldDB" id="A0A1A7XJU1"/>
<dbReference type="InterPro" id="IPR013762">
    <property type="entry name" value="Integrase-like_cat_sf"/>
</dbReference>
<dbReference type="InterPro" id="IPR010998">
    <property type="entry name" value="Integrase_recombinase_N"/>
</dbReference>
<dbReference type="InterPro" id="IPR011010">
    <property type="entry name" value="DNA_brk_join_enz"/>
</dbReference>
<evidence type="ECO:0000256" key="3">
    <source>
        <dbReference type="SAM" id="MobiDB-lite"/>
    </source>
</evidence>
<dbReference type="GO" id="GO:0015074">
    <property type="term" value="P:DNA integration"/>
    <property type="evidence" value="ECO:0007669"/>
    <property type="project" value="InterPro"/>
</dbReference>
<dbReference type="GO" id="GO:0003677">
    <property type="term" value="F:DNA binding"/>
    <property type="evidence" value="ECO:0007669"/>
    <property type="project" value="UniProtKB-KW"/>
</dbReference>
<accession>A0A1A7XJU1</accession>
<keyword evidence="2" id="KW-0233">DNA recombination</keyword>
<dbReference type="Gene3D" id="1.10.150.130">
    <property type="match status" value="1"/>
</dbReference>
<dbReference type="PANTHER" id="PTHR35617:SF3">
    <property type="entry name" value="CORE-BINDING (CB) DOMAIN-CONTAINING PROTEIN"/>
    <property type="match status" value="1"/>
</dbReference>
<evidence type="ECO:0000313" key="4">
    <source>
        <dbReference type="EMBL" id="SBP18110.1"/>
    </source>
</evidence>
<protein>
    <submittedName>
        <fullName evidence="4">Lambda-recombinase-like protein</fullName>
    </submittedName>
</protein>
<reference evidence="4" key="1">
    <citation type="submission" date="2016-05" db="EMBL/GenBank/DDBJ databases">
        <authorList>
            <person name="Lavstsen T."/>
            <person name="Jespersen J.S."/>
        </authorList>
    </citation>
    <scope>NUCLEOTIDE SEQUENCE</scope>
    <source>
        <tissue evidence="4">Brain</tissue>
    </source>
</reference>
<dbReference type="GO" id="GO:0006310">
    <property type="term" value="P:DNA recombination"/>
    <property type="evidence" value="ECO:0007669"/>
    <property type="project" value="UniProtKB-KW"/>
</dbReference>
<dbReference type="SUPFAM" id="SSF56349">
    <property type="entry name" value="DNA breaking-rejoining enzymes"/>
    <property type="match status" value="1"/>
</dbReference>
<dbReference type="SUPFAM" id="SSF47823">
    <property type="entry name" value="lambda integrase-like, N-terminal domain"/>
    <property type="match status" value="1"/>
</dbReference>
<reference evidence="4" key="2">
    <citation type="submission" date="2016-06" db="EMBL/GenBank/DDBJ databases">
        <title>The genome of a short-lived fish provides insights into sex chromosome evolution and the genetic control of aging.</title>
        <authorList>
            <person name="Reichwald K."/>
            <person name="Felder M."/>
            <person name="Petzold A."/>
            <person name="Koch P."/>
            <person name="Groth M."/>
            <person name="Platzer M."/>
        </authorList>
    </citation>
    <scope>NUCLEOTIDE SEQUENCE</scope>
    <source>
        <tissue evidence="4">Brain</tissue>
    </source>
</reference>
<gene>
    <name evidence="4" type="primary">Nfu_g_1_025014</name>
</gene>
<dbReference type="PANTHER" id="PTHR35617">
    <property type="entry name" value="PHAGE_INTEGRASE DOMAIN-CONTAINING PROTEIN"/>
    <property type="match status" value="1"/>
</dbReference>
<dbReference type="Gene3D" id="1.10.443.10">
    <property type="entry name" value="Intergrase catalytic core"/>
    <property type="match status" value="1"/>
</dbReference>
<proteinExistence type="predicted"/>
<name>A0A1A7XJU1_9TELE</name>
<feature type="compositionally biased region" description="Low complexity" evidence="3">
    <location>
        <begin position="84"/>
        <end position="98"/>
    </location>
</feature>
<feature type="region of interest" description="Disordered" evidence="3">
    <location>
        <begin position="42"/>
        <end position="98"/>
    </location>
</feature>
<sequence>MSRGGPRHSEWHLHPDLVSQIREGSCGSVCASSERAVPPMVLPEPPGPSTAGGGCLGAQPLAQPPALRFPPSSTHSTSVGESETGTPSGHLGSPSSLLGIMVSGPADVGVRVPVAPAMEGGRSPSGERCAPQPAGHRPEVMGLAAERSRLMSIGLEPDVVHTIQNARASSTVACYSAKWAAFQHWCVERDLDPLTCPLPGVLSFLQVLTHRGFAFSTVKLYAAAISSCHQGFGDRTVFGHPLTKRFLRGVRRLRPASVPLVPQWDLAVVLRGLSQAPFEPMDQSSLKYLSLKTALLLAVTSFKRVSDLSALSVSPSCLRIRDDGGSAVLCPNPAFNPKSISSSFRSRTISLEGFFPPPHESQEDAASHLLCPVRALRCYVSRTAQLRKTQCLFVHFRESSLGQPLSSQRLSHWLCDAISSAYVSVGLQAPTALNAHSTRAVSSSVALHAGMSMLDICTAASWSSPSPFVRFYLRDVSASLSANLVLAQCST</sequence>
<evidence type="ECO:0000256" key="1">
    <source>
        <dbReference type="ARBA" id="ARBA00023125"/>
    </source>
</evidence>